<dbReference type="InterPro" id="IPR027417">
    <property type="entry name" value="P-loop_NTPase"/>
</dbReference>
<proteinExistence type="predicted"/>
<dbReference type="Proteomes" id="UP000179840">
    <property type="component" value="Unassembled WGS sequence"/>
</dbReference>
<organism evidence="1 2">
    <name type="scientific">Janthinobacterium lividum</name>
    <dbReference type="NCBI Taxonomy" id="29581"/>
    <lineage>
        <taxon>Bacteria</taxon>
        <taxon>Pseudomonadati</taxon>
        <taxon>Pseudomonadota</taxon>
        <taxon>Betaproteobacteria</taxon>
        <taxon>Burkholderiales</taxon>
        <taxon>Oxalobacteraceae</taxon>
        <taxon>Janthinobacterium</taxon>
    </lineage>
</organism>
<evidence type="ECO:0000313" key="2">
    <source>
        <dbReference type="Proteomes" id="UP000179840"/>
    </source>
</evidence>
<dbReference type="RefSeq" id="WP_071078295.1">
    <property type="nucleotide sequence ID" value="NZ_LFKP01000008.1"/>
</dbReference>
<gene>
    <name evidence="1" type="ORF">AKG95_18905</name>
</gene>
<dbReference type="SUPFAM" id="SSF52540">
    <property type="entry name" value="P-loop containing nucleoside triphosphate hydrolases"/>
    <property type="match status" value="1"/>
</dbReference>
<dbReference type="Gene3D" id="3.40.50.300">
    <property type="entry name" value="P-loop containing nucleotide triphosphate hydrolases"/>
    <property type="match status" value="1"/>
</dbReference>
<name>A0A1S1UAI4_9BURK</name>
<dbReference type="EMBL" id="LFKP01000008">
    <property type="protein sequence ID" value="OHV96741.1"/>
    <property type="molecule type" value="Genomic_DNA"/>
</dbReference>
<evidence type="ECO:0000313" key="1">
    <source>
        <dbReference type="EMBL" id="OHV96741.1"/>
    </source>
</evidence>
<dbReference type="Pfam" id="PF13469">
    <property type="entry name" value="Sulfotransfer_3"/>
    <property type="match status" value="1"/>
</dbReference>
<comment type="caution">
    <text evidence="1">The sequence shown here is derived from an EMBL/GenBank/DDBJ whole genome shotgun (WGS) entry which is preliminary data.</text>
</comment>
<protein>
    <recommendedName>
        <fullName evidence="3">Sulfotransferase</fullName>
    </recommendedName>
</protein>
<dbReference type="AlphaFoldDB" id="A0A1S1UAI4"/>
<reference evidence="1 2" key="1">
    <citation type="submission" date="2015-06" db="EMBL/GenBank/DDBJ databases">
        <title>Draft genome sequencing of a biphenyl-degrading bacterium, Janthinobacterium lividum MEG1.</title>
        <authorList>
            <person name="Shimodaira J."/>
            <person name="Hatta T."/>
        </authorList>
    </citation>
    <scope>NUCLEOTIDE SEQUENCE [LARGE SCALE GENOMIC DNA]</scope>
    <source>
        <strain evidence="1 2">MEG1</strain>
    </source>
</reference>
<accession>A0A1S1UAI4</accession>
<sequence>MTSNFIGVAGLPRAGSTLLCQLLAQHPDLHCEGNSSPLCNTLLGMRRMVSDDSFFLSQLDTSFDASYGHLKTAMQGFLRGWYQDCGKQGVVDKNRAWLHCVEMLLQLAPEAKVIVCVRELGQVYGSIEAQHQRTILIDFIDHLADFDRMGRADMLFAKDRTIGAPLSSLHAVLDLPVEVQKKLYFVRFEDLMARPVECMSHLYAWLGLAPWQIDPHNLAVGIQESDSHYRMKYTHRQQATISAPRPHAIPPRIQAQIEEAYGWFYELYYPQHQRAATPSA</sequence>
<evidence type="ECO:0008006" key="3">
    <source>
        <dbReference type="Google" id="ProtNLM"/>
    </source>
</evidence>